<dbReference type="GO" id="GO:0006260">
    <property type="term" value="P:DNA replication"/>
    <property type="evidence" value="ECO:0007669"/>
    <property type="project" value="UniProtKB-KW"/>
</dbReference>
<feature type="chain" id="PRO_5043063017" description="Terminal protein" evidence="7">
    <location>
        <begin position="304"/>
        <end position="619"/>
    </location>
</feature>
<feature type="chain" id="PRO_5043063015" description="Preterminal protein" evidence="7">
    <location>
        <begin position="1"/>
        <end position="619"/>
    </location>
</feature>
<comment type="subcellular location">
    <subcellularLocation>
        <location evidence="7">Host nucleus matrix</location>
    </subcellularLocation>
</comment>
<comment type="subunit">
    <text evidence="7">Heterodimer with the polymerase; this heterodimer binds to bp 9 to 18 of the genome. Interacts with host POU2F1; POU2F1 binds to the auxiliary sequences in the inverted terminal repeats and tethers the pTP-POL heterodimer to the origin DNA thereby participating in the assembly of the pre-initiation complex (POL-TP-DBP-NFIA-POU2F1).</text>
</comment>
<proteinExistence type="inferred from homology"/>
<comment type="function">
    <text evidence="7">Protein covalently bound to the viral DNA that acts as a primer for viral genomic replication by DNA strand displacement. Assembles on the viral origin of replication in an initiation complex with viral polymerase, DBP, host NFIA and host POU2F1/OCT1. During initiation, the polymerase covalently couples the first dCTP with Ser-580 of pTP. The terminal protein stimulates the template activity over 20 fold compared to protein-free templates. Neo-synthesized viral genomes are linked to two preterminal proteins, one for each 5' end. These new genomes are encapsidated in the nucleus, and during capsid maturation by viral protease, preterminal protein is first cleaved into intermediary (iTP), then into mature TP. May play a role in host nuclear matrix localization of genomic DNA.</text>
</comment>
<dbReference type="GO" id="GO:0003690">
    <property type="term" value="F:double-stranded DNA binding"/>
    <property type="evidence" value="ECO:0007669"/>
    <property type="project" value="UniProtKB-UniRule"/>
</dbReference>
<keyword evidence="5 7" id="KW-0190">Covalent protein-DNA linkage</keyword>
<dbReference type="GO" id="GO:0044204">
    <property type="term" value="C:host cell nuclear matrix"/>
    <property type="evidence" value="ECO:0007669"/>
    <property type="project" value="UniProtKB-SubCell"/>
</dbReference>
<reference evidence="8" key="2">
    <citation type="submission" date="2024-02" db="EMBL/GenBank/DDBJ databases">
        <authorList>
            <person name="Buigues J."/>
            <person name="Vinals A."/>
            <person name="Martinez-Recio R."/>
            <person name="S Monros J."/>
            <person name="Sanjuan R."/>
            <person name="Cuevas J.M."/>
        </authorList>
    </citation>
    <scope>NUCLEOTIDE SEQUENCE</scope>
    <source>
        <strain evidence="8">MAVG47</strain>
    </source>
</reference>
<dbReference type="InterPro" id="IPR003391">
    <property type="entry name" value="Adeno_preterminal"/>
</dbReference>
<evidence type="ECO:0000256" key="5">
    <source>
        <dbReference type="ARBA" id="ARBA00023124"/>
    </source>
</evidence>
<feature type="site" description="Cleavage; by adenovirus protease" evidence="7">
    <location>
        <begin position="303"/>
        <end position="304"/>
    </location>
</feature>
<evidence type="ECO:0000313" key="8">
    <source>
        <dbReference type="EMBL" id="WZK92860.1"/>
    </source>
</evidence>
<sequence>MDYARLTGQTVYTIEVFQPVRNIWNRVNDWAHASVTPGGLAWMSKYIYRYHRLMLMNLSPRSPATLHWPLFYYPPPHFLVGYQYLVRVCNDYIFDSRAFSRIRFHQNLNANQQLINWSTMATCAYTINTGTYHRFIDMDNFSETLTQIQQAILSERIVADLALLRPLRGYGRTSMGNDQNVPVEQMLQEQYRHIGRCQEQAWGMADRIRIQRAGRKDLVILTAIRRLKTAYFNYLLSQHQQMQLSLPCDSSWLEAFVERFSDPVNSDSIQHCLVQNNTQQLLKCIVSALSLPNRASESFLQGGAFELRPRENGRAVTEEMRRRRGEIIERFVDQLPIRRRRRRRIPTVPPISDVEEEMETEPPELEEPAPLSFEEEVRAAVADAIRLLEEELTVSARDHHFFNFALDFYQAMLRLEATGDINELTLRRWVMYFFVVEHIATTLNYLHHNLRLYAPFSRHLDITIGQVIMRARDNQGRNIYSRVWNEHGINAFTTIMRRISQDLSATVERAGQGELDEDEVERFMQDIAFHDNSGDVEEILRQVAMNDAEIDSIEISFRFRVVGPVVFSQKKEIQNINRRVVNLATQLQSQGQPLPELNQIVQLPPVAGPAPPPRQVRHY</sequence>
<evidence type="ECO:0000256" key="3">
    <source>
        <dbReference type="ARBA" id="ARBA00022705"/>
    </source>
</evidence>
<evidence type="ECO:0000256" key="2">
    <source>
        <dbReference type="ARBA" id="ARBA00022562"/>
    </source>
</evidence>
<protein>
    <recommendedName>
        <fullName evidence="7">Preterminal protein</fullName>
        <shortName evidence="7">pTP</shortName>
    </recommendedName>
    <alternativeName>
        <fullName evidence="7">Bellett protein</fullName>
    </alternativeName>
    <alternativeName>
        <fullName evidence="7">Precursor terminal protein</fullName>
    </alternativeName>
    <component>
        <recommendedName>
            <fullName evidence="7">Intermediate terminal protein</fullName>
            <shortName evidence="7">iTP</shortName>
        </recommendedName>
    </component>
    <component>
        <recommendedName>
            <fullName evidence="7">Terminal protein</fullName>
            <shortName evidence="7">TP</shortName>
        </recommendedName>
    </component>
</protein>
<name>A0AAU6S573_9ADEN</name>
<dbReference type="GO" id="GO:0039687">
    <property type="term" value="P:viral DNA strand displacement replication"/>
    <property type="evidence" value="ECO:0007669"/>
    <property type="project" value="UniProtKB-UniRule"/>
</dbReference>
<reference evidence="8" key="1">
    <citation type="journal article" date="2024" name="Microbiol. Spectr.">
        <title>Full-genome sequencing of dozens of new DNA viruses found in Spanish bat feces.</title>
        <authorList>
            <person name="Buigues J."/>
            <person name="Vinals A."/>
            <person name="Martinez-Recio R."/>
            <person name="Monros J.S."/>
            <person name="Sanjuan R."/>
            <person name="Cuevas J.M."/>
        </authorList>
    </citation>
    <scope>NUCLEOTIDE SEQUENCE</scope>
    <source>
        <strain evidence="8">MAVG47</strain>
    </source>
</reference>
<dbReference type="EMBL" id="PP410069">
    <property type="protein sequence ID" value="WZK92860.1"/>
    <property type="molecule type" value="Genomic_DNA"/>
</dbReference>
<feature type="site" description="Cleavage; by adenovirus protease" evidence="7">
    <location>
        <begin position="170"/>
        <end position="171"/>
    </location>
</feature>
<keyword evidence="4 7" id="KW-1194">Viral DNA replication</keyword>
<feature type="modified residue" description="O-(5'-phospho-DNA)-serine" evidence="7">
    <location>
        <position position="533"/>
    </location>
</feature>
<dbReference type="Pfam" id="PF02459">
    <property type="entry name" value="Adeno_terminal"/>
    <property type="match status" value="1"/>
</dbReference>
<keyword evidence="2 7" id="KW-1048">Host nucleus</keyword>
<evidence type="ECO:0000256" key="4">
    <source>
        <dbReference type="ARBA" id="ARBA00023109"/>
    </source>
</evidence>
<dbReference type="HAMAP" id="MF_04061">
    <property type="entry name" value="ADV_TERM"/>
    <property type="match status" value="1"/>
</dbReference>
<evidence type="ECO:0000256" key="1">
    <source>
        <dbReference type="ARBA" id="ARBA00022553"/>
    </source>
</evidence>
<keyword evidence="6 7" id="KW-0238">DNA-binding</keyword>
<feature type="chain" id="PRO_5043063016" description="Intermediate terminal protein" evidence="7">
    <location>
        <begin position="171"/>
        <end position="619"/>
    </location>
</feature>
<keyword evidence="1 7" id="KW-0597">Phosphoprotein</keyword>
<evidence type="ECO:0000256" key="7">
    <source>
        <dbReference type="HAMAP-Rule" id="MF_04061"/>
    </source>
</evidence>
<comment type="PTM">
    <text evidence="7">Preterminal protein is used to replicate viral genome, upon genomic encapsidation it is processed first into iTP and finally into TP by adenovirus protease.</text>
</comment>
<gene>
    <name evidence="7" type="primary">PTP</name>
</gene>
<comment type="similarity">
    <text evidence="7">Belongs to the adenoviridae terminal protein family.</text>
</comment>
<organism evidence="8">
    <name type="scientific">Rhinolophus ferrumequinum adenovirus</name>
    <dbReference type="NCBI Taxonomy" id="3140013"/>
    <lineage>
        <taxon>Viruses</taxon>
        <taxon>Varidnaviria</taxon>
        <taxon>Bamfordvirae</taxon>
        <taxon>Preplasmiviricota</taxon>
        <taxon>Polisuviricotina</taxon>
        <taxon>Pharingeaviricetes</taxon>
        <taxon>Rowavirales</taxon>
        <taxon>Adenoviridae</taxon>
    </lineage>
</organism>
<feature type="site" description="Priming of strand displacement replication by covalently linking the first nucleotide of the new DNA chain" evidence="7">
    <location>
        <position position="533"/>
    </location>
</feature>
<evidence type="ECO:0000256" key="6">
    <source>
        <dbReference type="ARBA" id="ARBA00023125"/>
    </source>
</evidence>
<feature type="short sequence motif" description="Nuclear localization signal" evidence="7">
    <location>
        <begin position="334"/>
        <end position="343"/>
    </location>
</feature>
<dbReference type="GO" id="GO:0003697">
    <property type="term" value="F:single-stranded DNA binding"/>
    <property type="evidence" value="ECO:0007669"/>
    <property type="project" value="UniProtKB-UniRule"/>
</dbReference>
<keyword evidence="3 7" id="KW-0235">DNA replication</keyword>
<accession>A0AAU6S573</accession>